<dbReference type="PANTHER" id="PTHR43004:SF19">
    <property type="entry name" value="BINDING MONOOXYGENASE, PUTATIVE (JCVI)-RELATED"/>
    <property type="match status" value="1"/>
</dbReference>
<keyword evidence="2" id="KW-0285">Flavoprotein</keyword>
<protein>
    <submittedName>
        <fullName evidence="7">FAD binding domain-containing protein</fullName>
    </submittedName>
</protein>
<dbReference type="PANTHER" id="PTHR43004">
    <property type="entry name" value="TRK SYSTEM POTASSIUM UPTAKE PROTEIN"/>
    <property type="match status" value="1"/>
</dbReference>
<sequence>MSQPPSVLIAGAGPAGLILAITLLKSGVPVRLISKESTHRIGSRGAGVQARTLELYDILGFLPEFLKAADTALPMRRMYALPGGSQVVKVLPIADRVEPTPAAPHPNPVSISQEVHEEILRRYLTELGGVVELGTELRTFKQFPDHVWVHIVKTDSAGVESTEIAKVDWLVGTDGVHSVVRKQLGLTFLGETKEEQHVLVGDIIVEEGLDRDFWHYWTPPSSMMVLRPGTKETNGYRFAYTGGPEHWKQTVPTRDEFVEEFYNVIERRDIKFGAMPWASSFKPSMRMVDKFGVGRVFVAGDAAHCHSPTGGQGLNSSVQDAVNLGWKLALVATGRAPAALLDSYSEERIPVIAEMLKLTTALHEKTVATVAGGVAKDDSAFTRGGALSMLGVNARGSRIVLAEEGPAVGGAYGDAGVPGRVRAGFRAPDAPGLGGAAARLFELFGPPAHTVLLFGGDEDARFAVASAVSRWPRGAVRGVRVLPAGQSAEGLLGEVVQDREGHAYAAYAANGASKGEMTVVIVRPDGMVGAVGSAAEAVDRYRKLIFG</sequence>
<keyword evidence="8" id="KW-1185">Reference proteome</keyword>
<dbReference type="GO" id="GO:0016709">
    <property type="term" value="F:oxidoreductase activity, acting on paired donors, with incorporation or reduction of molecular oxygen, NAD(P)H as one donor, and incorporation of one atom of oxygen"/>
    <property type="evidence" value="ECO:0007669"/>
    <property type="project" value="UniProtKB-ARBA"/>
</dbReference>
<evidence type="ECO:0000256" key="4">
    <source>
        <dbReference type="ARBA" id="ARBA00023002"/>
    </source>
</evidence>
<dbReference type="PRINTS" id="PR00420">
    <property type="entry name" value="RNGMNOXGNASE"/>
</dbReference>
<dbReference type="SUPFAM" id="SSF51905">
    <property type="entry name" value="FAD/NAD(P)-binding domain"/>
    <property type="match status" value="1"/>
</dbReference>
<dbReference type="Gene3D" id="3.50.50.60">
    <property type="entry name" value="FAD/NAD(P)-binding domain"/>
    <property type="match status" value="1"/>
</dbReference>
<reference evidence="7" key="1">
    <citation type="submission" date="2023-03" db="EMBL/GenBank/DDBJ databases">
        <title>Massive genome expansion in bonnet fungi (Mycena s.s.) driven by repeated elements and novel gene families across ecological guilds.</title>
        <authorList>
            <consortium name="Lawrence Berkeley National Laboratory"/>
            <person name="Harder C.B."/>
            <person name="Miyauchi S."/>
            <person name="Viragh M."/>
            <person name="Kuo A."/>
            <person name="Thoen E."/>
            <person name="Andreopoulos B."/>
            <person name="Lu D."/>
            <person name="Skrede I."/>
            <person name="Drula E."/>
            <person name="Henrissat B."/>
            <person name="Morin E."/>
            <person name="Kohler A."/>
            <person name="Barry K."/>
            <person name="LaButti K."/>
            <person name="Morin E."/>
            <person name="Salamov A."/>
            <person name="Lipzen A."/>
            <person name="Mereny Z."/>
            <person name="Hegedus B."/>
            <person name="Baldrian P."/>
            <person name="Stursova M."/>
            <person name="Weitz H."/>
            <person name="Taylor A."/>
            <person name="Grigoriev I.V."/>
            <person name="Nagy L.G."/>
            <person name="Martin F."/>
            <person name="Kauserud H."/>
        </authorList>
    </citation>
    <scope>NUCLEOTIDE SEQUENCE</scope>
    <source>
        <strain evidence="7">CBHHK188m</strain>
    </source>
</reference>
<dbReference type="Pfam" id="PF01494">
    <property type="entry name" value="FAD_binding_3"/>
    <property type="match status" value="1"/>
</dbReference>
<keyword evidence="3" id="KW-0274">FAD</keyword>
<keyword evidence="5" id="KW-0472">Membrane</keyword>
<dbReference type="Gene3D" id="3.40.30.120">
    <property type="match status" value="1"/>
</dbReference>
<dbReference type="InterPro" id="IPR002938">
    <property type="entry name" value="FAD-bd"/>
</dbReference>
<dbReference type="AlphaFoldDB" id="A0AAD7NSC4"/>
<evidence type="ECO:0000256" key="1">
    <source>
        <dbReference type="ARBA" id="ARBA00001974"/>
    </source>
</evidence>
<comment type="caution">
    <text evidence="7">The sequence shown here is derived from an EMBL/GenBank/DDBJ whole genome shotgun (WGS) entry which is preliminary data.</text>
</comment>
<dbReference type="InterPro" id="IPR050641">
    <property type="entry name" value="RIFMO-like"/>
</dbReference>
<name>A0AAD7NSC4_9AGAR</name>
<comment type="cofactor">
    <cofactor evidence="1">
        <name>FAD</name>
        <dbReference type="ChEBI" id="CHEBI:57692"/>
    </cofactor>
</comment>
<keyword evidence="5" id="KW-0812">Transmembrane</keyword>
<gene>
    <name evidence="7" type="ORF">DFH07DRAFT_1057287</name>
</gene>
<dbReference type="GO" id="GO:0071949">
    <property type="term" value="F:FAD binding"/>
    <property type="evidence" value="ECO:0007669"/>
    <property type="project" value="InterPro"/>
</dbReference>
<keyword evidence="4" id="KW-0560">Oxidoreductase</keyword>
<dbReference type="EMBL" id="JARJLG010000018">
    <property type="protein sequence ID" value="KAJ7772928.1"/>
    <property type="molecule type" value="Genomic_DNA"/>
</dbReference>
<proteinExistence type="predicted"/>
<evidence type="ECO:0000313" key="7">
    <source>
        <dbReference type="EMBL" id="KAJ7772928.1"/>
    </source>
</evidence>
<organism evidence="7 8">
    <name type="scientific">Mycena maculata</name>
    <dbReference type="NCBI Taxonomy" id="230809"/>
    <lineage>
        <taxon>Eukaryota</taxon>
        <taxon>Fungi</taxon>
        <taxon>Dikarya</taxon>
        <taxon>Basidiomycota</taxon>
        <taxon>Agaricomycotina</taxon>
        <taxon>Agaricomycetes</taxon>
        <taxon>Agaricomycetidae</taxon>
        <taxon>Agaricales</taxon>
        <taxon>Marasmiineae</taxon>
        <taxon>Mycenaceae</taxon>
        <taxon>Mycena</taxon>
    </lineage>
</organism>
<evidence type="ECO:0000313" key="8">
    <source>
        <dbReference type="Proteomes" id="UP001215280"/>
    </source>
</evidence>
<feature type="transmembrane region" description="Helical" evidence="5">
    <location>
        <begin position="6"/>
        <end position="24"/>
    </location>
</feature>
<dbReference type="Gene3D" id="3.30.70.2450">
    <property type="match status" value="1"/>
</dbReference>
<evidence type="ECO:0000259" key="6">
    <source>
        <dbReference type="Pfam" id="PF01494"/>
    </source>
</evidence>
<dbReference type="Proteomes" id="UP001215280">
    <property type="component" value="Unassembled WGS sequence"/>
</dbReference>
<evidence type="ECO:0000256" key="3">
    <source>
        <dbReference type="ARBA" id="ARBA00022827"/>
    </source>
</evidence>
<feature type="domain" description="FAD-binding" evidence="6">
    <location>
        <begin position="6"/>
        <end position="357"/>
    </location>
</feature>
<evidence type="ECO:0000256" key="5">
    <source>
        <dbReference type="SAM" id="Phobius"/>
    </source>
</evidence>
<accession>A0AAD7NSC4</accession>
<keyword evidence="5" id="KW-1133">Transmembrane helix</keyword>
<dbReference type="InterPro" id="IPR036188">
    <property type="entry name" value="FAD/NAD-bd_sf"/>
</dbReference>
<evidence type="ECO:0000256" key="2">
    <source>
        <dbReference type="ARBA" id="ARBA00022630"/>
    </source>
</evidence>